<keyword evidence="1" id="KW-0472">Membrane</keyword>
<proteinExistence type="predicted"/>
<reference evidence="2 3" key="1">
    <citation type="submission" date="2016-05" db="EMBL/GenBank/DDBJ databases">
        <title>Genome sequencing reveals origins of a unique bacterial endosymbiosis in the earliest lineages of terrestrial Fungi.</title>
        <authorList>
            <consortium name="DOE Joint Genome Institute"/>
            <person name="Uehling J."/>
            <person name="Gryganskyi A."/>
            <person name="Hameed K."/>
            <person name="Tschaplinski T."/>
            <person name="Misztal P."/>
            <person name="Wu S."/>
            <person name="Desiro A."/>
            <person name="Vande Pol N."/>
            <person name="Du Z.-Y."/>
            <person name="Zienkiewicz A."/>
            <person name="Zienkiewicz K."/>
            <person name="Morin E."/>
            <person name="Tisserant E."/>
            <person name="Splivallo R."/>
            <person name="Hainaut M."/>
            <person name="Henrissat B."/>
            <person name="Ohm R."/>
            <person name="Kuo A."/>
            <person name="Yan J."/>
            <person name="Lipzen A."/>
            <person name="Nolan M."/>
            <person name="Labutti K."/>
            <person name="Barry K."/>
            <person name="Goldstein A."/>
            <person name="Labbe J."/>
            <person name="Schadt C."/>
            <person name="Tuskan G."/>
            <person name="Grigoriev I."/>
            <person name="Martin F."/>
            <person name="Vilgalys R."/>
            <person name="Bonito G."/>
        </authorList>
    </citation>
    <scope>NUCLEOTIDE SEQUENCE [LARGE SCALE GENOMIC DNA]</scope>
    <source>
        <strain evidence="2 3">AG-77</strain>
    </source>
</reference>
<organism evidence="2 3">
    <name type="scientific">Linnemannia elongata AG-77</name>
    <dbReference type="NCBI Taxonomy" id="1314771"/>
    <lineage>
        <taxon>Eukaryota</taxon>
        <taxon>Fungi</taxon>
        <taxon>Fungi incertae sedis</taxon>
        <taxon>Mucoromycota</taxon>
        <taxon>Mortierellomycotina</taxon>
        <taxon>Mortierellomycetes</taxon>
        <taxon>Mortierellales</taxon>
        <taxon>Mortierellaceae</taxon>
        <taxon>Linnemannia</taxon>
    </lineage>
</organism>
<evidence type="ECO:0000313" key="2">
    <source>
        <dbReference type="EMBL" id="OAQ28196.1"/>
    </source>
</evidence>
<gene>
    <name evidence="2" type="ORF">K457DRAFT_588768</name>
</gene>
<dbReference type="EMBL" id="KV442050">
    <property type="protein sequence ID" value="OAQ28196.1"/>
    <property type="molecule type" value="Genomic_DNA"/>
</dbReference>
<feature type="transmembrane region" description="Helical" evidence="1">
    <location>
        <begin position="79"/>
        <end position="106"/>
    </location>
</feature>
<evidence type="ECO:0000256" key="1">
    <source>
        <dbReference type="SAM" id="Phobius"/>
    </source>
</evidence>
<dbReference type="AlphaFoldDB" id="A0A197JUT6"/>
<protein>
    <submittedName>
        <fullName evidence="2">Uncharacterized protein</fullName>
    </submittedName>
</protein>
<evidence type="ECO:0000313" key="3">
    <source>
        <dbReference type="Proteomes" id="UP000078512"/>
    </source>
</evidence>
<keyword evidence="3" id="KW-1185">Reference proteome</keyword>
<keyword evidence="1" id="KW-1133">Transmembrane helix</keyword>
<keyword evidence="1" id="KW-0812">Transmembrane</keyword>
<sequence length="215" mass="24506">MRKKDKDAIVVFVVHMYFLTKLKPTLVSFLPLGVPFARFHHSVTKTVNTPTVQRVSPSPSSLLSRTTTPLPQSRHISTVWLAGALLFAQITNAWILISPPFFFLLVDDWRRKHRTKSISSFPLSLSLSFCRESRGYTRAALRPSFVRPPLPVNLWRAQPPLDQQQTSIYQRDPTLFFAHLPMRFVVMLNVQWMCVCVREGSVGCLVGYCQGCTLT</sequence>
<feature type="transmembrane region" description="Helical" evidence="1">
    <location>
        <begin position="9"/>
        <end position="30"/>
    </location>
</feature>
<accession>A0A197JUT6</accession>
<name>A0A197JUT6_9FUNG</name>
<dbReference type="Proteomes" id="UP000078512">
    <property type="component" value="Unassembled WGS sequence"/>
</dbReference>